<comment type="caution">
    <text evidence="8">The sequence shown here is derived from an EMBL/GenBank/DDBJ whole genome shotgun (WGS) entry which is preliminary data.</text>
</comment>
<sequence>MASIGGTVAEASGPPSTRAPLAATPPMGWNPFNVFRLAYDEADIFRAAEALVRLKLADAGYLYVNIDDGWWLRRTPSAIRIRTNLFPSAAQADGGTSFRPFVQRLHGMGLKAGIYTDIGRNTCSQHWDAQSPNLPEGTRDQREVGLFGHGPADARMFAAWGFDFVKVDACGVADYAAATPAVRDGLYRAFPPMIVRDKPMESDPAGLAALYAAFVRDLRAFAPAAPPLLAICAWGEADVNDWAGRSGQMWRTSADIHPNWASMLHNFDSAAPRALFAGPGHWNDPDLLEIGNGDFDGAHLTEARAHLSMWAIIAAPLMLSYDFAKADPAIDALVGNREVIAIDQDPAGHQGVILSATDEGEIIVKPLAGAGRKAVALINRGATPLSLAVDLADLHLDPTAPAEARDVWRRETKRVPGGRIEAQLAPHETTLFTVIGKPAEPDTAFADEIPARIDVIDAGFKAADRSTKRDWICARIGYLPDGQPITIAGRRDRTALGVAAGSRLRIALDQEFRAIRISPTATGTSLARYAIYVDGRRLRDAVPDGAPVTLSLAGAQSLELVAPAAAPGASSFVWAGLRLERGEAP</sequence>
<reference evidence="8" key="1">
    <citation type="submission" date="2023-07" db="EMBL/GenBank/DDBJ databases">
        <authorList>
            <person name="Kim M."/>
        </authorList>
    </citation>
    <scope>NUCLEOTIDE SEQUENCE</scope>
    <source>
        <strain evidence="8">BIUV-7</strain>
    </source>
</reference>
<keyword evidence="5" id="KW-1015">Disulfide bond</keyword>
<dbReference type="Gene3D" id="3.20.20.70">
    <property type="entry name" value="Aldolase class I"/>
    <property type="match status" value="1"/>
</dbReference>
<dbReference type="CDD" id="cd14792">
    <property type="entry name" value="GH27"/>
    <property type="match status" value="1"/>
</dbReference>
<dbReference type="Gene3D" id="2.60.40.1180">
    <property type="entry name" value="Golgi alpha-mannosidase II"/>
    <property type="match status" value="1"/>
</dbReference>
<dbReference type="InterPro" id="IPR013780">
    <property type="entry name" value="Glyco_hydro_b"/>
</dbReference>
<dbReference type="PANTHER" id="PTHR11452:SF33">
    <property type="entry name" value="ALPHA-GALACTOSIDASE 2"/>
    <property type="match status" value="1"/>
</dbReference>
<gene>
    <name evidence="8" type="ORF">Q4F19_05395</name>
</gene>
<feature type="region of interest" description="Disordered" evidence="6">
    <location>
        <begin position="1"/>
        <end position="23"/>
    </location>
</feature>
<dbReference type="SUPFAM" id="SSF51011">
    <property type="entry name" value="Glycosyl hydrolase domain"/>
    <property type="match status" value="1"/>
</dbReference>
<name>A0ABT8Y656_9SPHN</name>
<proteinExistence type="inferred from homology"/>
<dbReference type="Pfam" id="PF16499">
    <property type="entry name" value="Melibiase_2"/>
    <property type="match status" value="2"/>
</dbReference>
<dbReference type="RefSeq" id="WP_303540525.1">
    <property type="nucleotide sequence ID" value="NZ_JAUOTP010000002.1"/>
</dbReference>
<evidence type="ECO:0000256" key="2">
    <source>
        <dbReference type="ARBA" id="ARBA00022729"/>
    </source>
</evidence>
<keyword evidence="4 5" id="KW-0326">Glycosidase</keyword>
<evidence type="ECO:0000256" key="6">
    <source>
        <dbReference type="SAM" id="MobiDB-lite"/>
    </source>
</evidence>
<feature type="domain" description="Alpha galactosidase C-terminal" evidence="7">
    <location>
        <begin position="358"/>
        <end position="433"/>
    </location>
</feature>
<dbReference type="EC" id="3.2.1.22" evidence="5"/>
<dbReference type="EMBL" id="JAUOTP010000002">
    <property type="protein sequence ID" value="MDO6413809.1"/>
    <property type="molecule type" value="Genomic_DNA"/>
</dbReference>
<dbReference type="PANTHER" id="PTHR11452">
    <property type="entry name" value="ALPHA-GALACTOSIDASE/ALPHA-N-ACETYLGALACTOSAMINIDASE"/>
    <property type="match status" value="1"/>
</dbReference>
<evidence type="ECO:0000256" key="5">
    <source>
        <dbReference type="RuleBase" id="RU361168"/>
    </source>
</evidence>
<keyword evidence="3 5" id="KW-0378">Hydrolase</keyword>
<dbReference type="Pfam" id="PF17801">
    <property type="entry name" value="Melibiase_C"/>
    <property type="match status" value="1"/>
</dbReference>
<evidence type="ECO:0000256" key="3">
    <source>
        <dbReference type="ARBA" id="ARBA00022801"/>
    </source>
</evidence>
<dbReference type="InterPro" id="IPR041233">
    <property type="entry name" value="Melibiase_C"/>
</dbReference>
<dbReference type="InterPro" id="IPR002241">
    <property type="entry name" value="Glyco_hydro_27"/>
</dbReference>
<dbReference type="SUPFAM" id="SSF51445">
    <property type="entry name" value="(Trans)glycosidases"/>
    <property type="match status" value="1"/>
</dbReference>
<dbReference type="PRINTS" id="PR00740">
    <property type="entry name" value="GLHYDRLASE27"/>
</dbReference>
<dbReference type="InterPro" id="IPR013785">
    <property type="entry name" value="Aldolase_TIM"/>
</dbReference>
<organism evidence="8 9">
    <name type="scientific">Sphingomonas natans</name>
    <dbReference type="NCBI Taxonomy" id="3063330"/>
    <lineage>
        <taxon>Bacteria</taxon>
        <taxon>Pseudomonadati</taxon>
        <taxon>Pseudomonadota</taxon>
        <taxon>Alphaproteobacteria</taxon>
        <taxon>Sphingomonadales</taxon>
        <taxon>Sphingomonadaceae</taxon>
        <taxon>Sphingomonas</taxon>
    </lineage>
</organism>
<evidence type="ECO:0000313" key="9">
    <source>
        <dbReference type="Proteomes" id="UP001169764"/>
    </source>
</evidence>
<evidence type="ECO:0000256" key="4">
    <source>
        <dbReference type="ARBA" id="ARBA00023295"/>
    </source>
</evidence>
<dbReference type="Proteomes" id="UP001169764">
    <property type="component" value="Unassembled WGS sequence"/>
</dbReference>
<comment type="catalytic activity">
    <reaction evidence="5">
        <text>Hydrolysis of terminal, non-reducing alpha-D-galactose residues in alpha-D-galactosides, including galactose oligosaccharides, galactomannans and galactolipids.</text>
        <dbReference type="EC" id="3.2.1.22"/>
    </reaction>
</comment>
<dbReference type="InterPro" id="IPR017853">
    <property type="entry name" value="GH"/>
</dbReference>
<accession>A0ABT8Y656</accession>
<comment type="similarity">
    <text evidence="1 5">Belongs to the glycosyl hydrolase 27 family.</text>
</comment>
<keyword evidence="2" id="KW-0732">Signal</keyword>
<protein>
    <recommendedName>
        <fullName evidence="5">Alpha-galactosidase</fullName>
        <ecNumber evidence="5">3.2.1.22</ecNumber>
    </recommendedName>
    <alternativeName>
        <fullName evidence="5">Melibiase</fullName>
    </alternativeName>
</protein>
<keyword evidence="9" id="KW-1185">Reference proteome</keyword>
<evidence type="ECO:0000313" key="8">
    <source>
        <dbReference type="EMBL" id="MDO6413809.1"/>
    </source>
</evidence>
<evidence type="ECO:0000259" key="7">
    <source>
        <dbReference type="Pfam" id="PF17801"/>
    </source>
</evidence>
<evidence type="ECO:0000256" key="1">
    <source>
        <dbReference type="ARBA" id="ARBA00009743"/>
    </source>
</evidence>